<protein>
    <submittedName>
        <fullName evidence="1">Uncharacterized protein</fullName>
    </submittedName>
</protein>
<reference evidence="1" key="2">
    <citation type="journal article" date="2021" name="PeerJ">
        <title>Extensive microbial diversity within the chicken gut microbiome revealed by metagenomics and culture.</title>
        <authorList>
            <person name="Gilroy R."/>
            <person name="Ravi A."/>
            <person name="Getino M."/>
            <person name="Pursley I."/>
            <person name="Horton D.L."/>
            <person name="Alikhan N.F."/>
            <person name="Baker D."/>
            <person name="Gharbi K."/>
            <person name="Hall N."/>
            <person name="Watson M."/>
            <person name="Adriaenssens E.M."/>
            <person name="Foster-Nyarko E."/>
            <person name="Jarju S."/>
            <person name="Secka A."/>
            <person name="Antonio M."/>
            <person name="Oren A."/>
            <person name="Chaudhuri R.R."/>
            <person name="La Ragione R."/>
            <person name="Hildebrand F."/>
            <person name="Pallen M.J."/>
        </authorList>
    </citation>
    <scope>NUCLEOTIDE SEQUENCE</scope>
    <source>
        <strain evidence="1">10192</strain>
    </source>
</reference>
<dbReference type="EMBL" id="JADIND010000092">
    <property type="protein sequence ID" value="MBO8430605.1"/>
    <property type="molecule type" value="Genomic_DNA"/>
</dbReference>
<accession>A0A9D9DPU4</accession>
<sequence>MKKIITFILILMLAPVCYSYSLNGFTEQFARKFKTCEPYYEEVSFNANGRVFHDKKQITGWFGDYCGYKQTVRTSGVTLYAACAFTRSQVNTLYNALLIQPKVFGVDNKTQDIWDSYVLNPQNCKLSNKNLFKESTKLDKKYIPRF</sequence>
<comment type="caution">
    <text evidence="1">The sequence shown here is derived from an EMBL/GenBank/DDBJ whole genome shotgun (WGS) entry which is preliminary data.</text>
</comment>
<dbReference type="Proteomes" id="UP000823632">
    <property type="component" value="Unassembled WGS sequence"/>
</dbReference>
<reference evidence="1" key="1">
    <citation type="submission" date="2020-10" db="EMBL/GenBank/DDBJ databases">
        <authorList>
            <person name="Gilroy R."/>
        </authorList>
    </citation>
    <scope>NUCLEOTIDE SEQUENCE</scope>
    <source>
        <strain evidence="1">10192</strain>
    </source>
</reference>
<name>A0A9D9DPU4_9BACT</name>
<evidence type="ECO:0000313" key="1">
    <source>
        <dbReference type="EMBL" id="MBO8430605.1"/>
    </source>
</evidence>
<organism evidence="1 2">
    <name type="scientific">Candidatus Scatousia excrementipullorum</name>
    <dbReference type="NCBI Taxonomy" id="2840936"/>
    <lineage>
        <taxon>Bacteria</taxon>
        <taxon>Candidatus Scatousia</taxon>
    </lineage>
</organism>
<evidence type="ECO:0000313" key="2">
    <source>
        <dbReference type="Proteomes" id="UP000823632"/>
    </source>
</evidence>
<proteinExistence type="predicted"/>
<gene>
    <name evidence="1" type="ORF">IAC76_04395</name>
</gene>
<dbReference type="AlphaFoldDB" id="A0A9D9DPU4"/>